<dbReference type="InterPro" id="IPR008963">
    <property type="entry name" value="Purple_acid_Pase-like_N"/>
</dbReference>
<dbReference type="Gene3D" id="3.60.21.10">
    <property type="match status" value="1"/>
</dbReference>
<dbReference type="NCBIfam" id="TIGR04183">
    <property type="entry name" value="Por_Secre_tail"/>
    <property type="match status" value="1"/>
</dbReference>
<evidence type="ECO:0000259" key="3">
    <source>
        <dbReference type="Pfam" id="PF16656"/>
    </source>
</evidence>
<dbReference type="InterPro" id="IPR026444">
    <property type="entry name" value="Secre_tail"/>
</dbReference>
<dbReference type="SUPFAM" id="SSF49363">
    <property type="entry name" value="Purple acid phosphatase, N-terminal domain"/>
    <property type="match status" value="1"/>
</dbReference>
<evidence type="ECO:0008006" key="6">
    <source>
        <dbReference type="Google" id="ProtNLM"/>
    </source>
</evidence>
<dbReference type="InterPro" id="IPR004843">
    <property type="entry name" value="Calcineurin-like_PHP"/>
</dbReference>
<protein>
    <recommendedName>
        <fullName evidence="6">Por secretion system C-terminal sorting domain-containing protein</fullName>
    </recommendedName>
</protein>
<dbReference type="InterPro" id="IPR029052">
    <property type="entry name" value="Metallo-depent_PP-like"/>
</dbReference>
<evidence type="ECO:0000313" key="5">
    <source>
        <dbReference type="Proteomes" id="UP001179181"/>
    </source>
</evidence>
<dbReference type="SUPFAM" id="SSF56300">
    <property type="entry name" value="Metallo-dependent phosphatases"/>
    <property type="match status" value="1"/>
</dbReference>
<dbReference type="EMBL" id="JAASQJ010000003">
    <property type="protein sequence ID" value="NIJ53991.1"/>
    <property type="molecule type" value="Genomic_DNA"/>
</dbReference>
<sequence length="697" mass="77397">MKTLYSFALLLICLGNVSALPNFIPSLLRGPYLQAATPVSIVIRWRTDELSDSKVSFGPAANNLNKTVSDNALVTDHEIKLTGLSPKTRYYYSIQSSVVILQSGNNNYFETPPPAGTAGKYRIGVLGDCGNNSVNQLNSRNQLISYLGNNYMNAFILLGDNAYANGTDVEYQANFFNIYKDNFLKKSPLYPSPGNHDYADNATRQNDHNIDYYDNFTMPKQGEAGGVASGTESYYSFDYGNIHFLSLDSYGKEDNSTRLYDTLGKQVTWIKQDLAANTNKDWIVAYWHHPPYTKGSHNSDTESQLVKIRENFIRILERYGVDLILCGHSHDYERSKLMKGHYGTENTFNAQVHNLSNSTGKYDGIGESCPYVKSTIKKQGTVYVVAGSAGQLGGMQAGYPHDGLPFSDATNGGAMLLEVEGNRLDAKWICADGVIRDQFTMEKNVNQRTSINMVAGSSTILNASFIGSYNWNTGAQTKSIQVSPSVDTDYIVRDNLNCIADTFNVKVSPALPVKLISFNGVADESNVVNLNWETTFEERSSFFALERSLDGRVFREVSQIPAIGNASSNQHYTFADTTSTNLHSQTLYYRLKQVDQDGSYEYSRMISVRLNVLLSSFDVKLVPNPSYGNDFTIEVTKGKNLQGKLAIYTAAGMTLHEEDFVLMNSKHLTFPNKLPSGIFLVKISVEGEVITKRLVVE</sequence>
<evidence type="ECO:0000259" key="2">
    <source>
        <dbReference type="Pfam" id="PF00149"/>
    </source>
</evidence>
<name>A0ABX0USN3_9BACT</name>
<dbReference type="RefSeq" id="WP_167271681.1">
    <property type="nucleotide sequence ID" value="NZ_JAASQJ010000003.1"/>
</dbReference>
<dbReference type="Proteomes" id="UP001179181">
    <property type="component" value="Unassembled WGS sequence"/>
</dbReference>
<comment type="caution">
    <text evidence="4">The sequence shown here is derived from an EMBL/GenBank/DDBJ whole genome shotgun (WGS) entry which is preliminary data.</text>
</comment>
<evidence type="ECO:0000313" key="4">
    <source>
        <dbReference type="EMBL" id="NIJ53991.1"/>
    </source>
</evidence>
<reference evidence="4 5" key="1">
    <citation type="submission" date="2020-03" db="EMBL/GenBank/DDBJ databases">
        <title>Genomic Encyclopedia of Type Strains, Phase IV (KMG-IV): sequencing the most valuable type-strain genomes for metagenomic binning, comparative biology and taxonomic classification.</title>
        <authorList>
            <person name="Goeker M."/>
        </authorList>
    </citation>
    <scope>NUCLEOTIDE SEQUENCE [LARGE SCALE GENOMIC DNA]</scope>
    <source>
        <strain evidence="4 5">DSM 102865</strain>
    </source>
</reference>
<keyword evidence="1" id="KW-0732">Signal</keyword>
<dbReference type="Pfam" id="PF00149">
    <property type="entry name" value="Metallophos"/>
    <property type="match status" value="1"/>
</dbReference>
<organism evidence="4 5">
    <name type="scientific">Dyadobacter arcticus</name>
    <dbReference type="NCBI Taxonomy" id="1078754"/>
    <lineage>
        <taxon>Bacteria</taxon>
        <taxon>Pseudomonadati</taxon>
        <taxon>Bacteroidota</taxon>
        <taxon>Cytophagia</taxon>
        <taxon>Cytophagales</taxon>
        <taxon>Spirosomataceae</taxon>
        <taxon>Dyadobacter</taxon>
    </lineage>
</organism>
<evidence type="ECO:0000256" key="1">
    <source>
        <dbReference type="ARBA" id="ARBA00022729"/>
    </source>
</evidence>
<dbReference type="PANTHER" id="PTHR45867:SF3">
    <property type="entry name" value="ACID PHOSPHATASE TYPE 7"/>
    <property type="match status" value="1"/>
</dbReference>
<accession>A0ABX0USN3</accession>
<feature type="domain" description="Calcineurin-like phosphoesterase" evidence="2">
    <location>
        <begin position="122"/>
        <end position="332"/>
    </location>
</feature>
<dbReference type="Pfam" id="PF16656">
    <property type="entry name" value="Pur_ac_phosph_N"/>
    <property type="match status" value="1"/>
</dbReference>
<gene>
    <name evidence="4" type="ORF">FHS68_003173</name>
</gene>
<dbReference type="PANTHER" id="PTHR45867">
    <property type="entry name" value="PURPLE ACID PHOSPHATASE"/>
    <property type="match status" value="1"/>
</dbReference>
<proteinExistence type="predicted"/>
<dbReference type="InterPro" id="IPR015914">
    <property type="entry name" value="PAPs_N"/>
</dbReference>
<keyword evidence="5" id="KW-1185">Reference proteome</keyword>
<dbReference type="Gene3D" id="2.60.40.380">
    <property type="entry name" value="Purple acid phosphatase-like, N-terminal"/>
    <property type="match status" value="1"/>
</dbReference>
<feature type="domain" description="Purple acid phosphatase N-terminal" evidence="3">
    <location>
        <begin position="34"/>
        <end position="97"/>
    </location>
</feature>